<sequence length="409" mass="45397">MSFVKKSVSTEPIVDTVFAIVRKAKEDVAKNGADVVTDATIGSLYDEQGQLVALDTCFSSLKALDNRVLAKYASAFTGNPDFCKDVYDWVLNGNSTLPHEVIATPGGTGAVDMTISECLDAGQTVILPEIAWGSYKLMAGMNSLNVENYALFDGDAFNIKDLERACKAVMAKQDKLVIVINDPCQNPTGYSMTIDEWKQVVALLNTCAKTHEVVLLNDIAYIDFAYGQEKSKEYFKVFDDIDENVAVVVSFSLSKSMTAYGMRCGAAIVMTKNEDNLRDMKNVFEKDARATWSNINNGAMAMFVDVLENHKEEYNAERRKYVALLKERSDIFIQEAAEVGLKHYPYREGFFVTLSMDNDVRDAFHEALMKNHIYTVKVNKGIRVAVCSLSVAKTKGLAKKMKDILDQVA</sequence>
<dbReference type="SUPFAM" id="SSF53383">
    <property type="entry name" value="PLP-dependent transferases"/>
    <property type="match status" value="1"/>
</dbReference>
<dbReference type="InterPro" id="IPR004839">
    <property type="entry name" value="Aminotransferase_I/II_large"/>
</dbReference>
<evidence type="ECO:0000313" key="9">
    <source>
        <dbReference type="Proteomes" id="UP000276568"/>
    </source>
</evidence>
<dbReference type="EMBL" id="RJQC01000002">
    <property type="protein sequence ID" value="RNM30636.1"/>
    <property type="molecule type" value="Genomic_DNA"/>
</dbReference>
<feature type="domain" description="Aminotransferase class I/classII large" evidence="7">
    <location>
        <begin position="62"/>
        <end position="399"/>
    </location>
</feature>
<dbReference type="InterPro" id="IPR015424">
    <property type="entry name" value="PyrdxlP-dep_Trfase"/>
</dbReference>
<dbReference type="RefSeq" id="WP_128520544.1">
    <property type="nucleotide sequence ID" value="NZ_JALFCT010000012.1"/>
</dbReference>
<dbReference type="Gene3D" id="3.90.1150.10">
    <property type="entry name" value="Aspartate Aminotransferase, domain 1"/>
    <property type="match status" value="1"/>
</dbReference>
<dbReference type="PANTHER" id="PTHR11879:SF22">
    <property type="entry name" value="ASPARTATE AMINOTRANSFERASE, MITOCHONDRIAL"/>
    <property type="match status" value="1"/>
</dbReference>
<keyword evidence="4 8" id="KW-0032">Aminotransferase</keyword>
<dbReference type="Pfam" id="PF00155">
    <property type="entry name" value="Aminotran_1_2"/>
    <property type="match status" value="1"/>
</dbReference>
<evidence type="ECO:0000256" key="6">
    <source>
        <dbReference type="ARBA" id="ARBA00022898"/>
    </source>
</evidence>
<dbReference type="InterPro" id="IPR015422">
    <property type="entry name" value="PyrdxlP-dep_Trfase_small"/>
</dbReference>
<dbReference type="OrthoDB" id="9766445at2"/>
<keyword evidence="9" id="KW-1185">Reference proteome</keyword>
<reference evidence="8 9" key="1">
    <citation type="submission" date="2018-11" db="EMBL/GenBank/DDBJ databases">
        <title>Clostridium sp. nov., a member of the family Erysipelotrichaceae isolated from pig faeces.</title>
        <authorList>
            <person name="Chang Y.-H."/>
        </authorList>
    </citation>
    <scope>NUCLEOTIDE SEQUENCE [LARGE SCALE GENOMIC DNA]</scope>
    <source>
        <strain evidence="8 9">YH-panp20</strain>
    </source>
</reference>
<dbReference type="PANTHER" id="PTHR11879">
    <property type="entry name" value="ASPARTATE AMINOTRANSFERASE"/>
    <property type="match status" value="1"/>
</dbReference>
<dbReference type="Gene3D" id="3.40.640.10">
    <property type="entry name" value="Type I PLP-dependent aspartate aminotransferase-like (Major domain)"/>
    <property type="match status" value="1"/>
</dbReference>
<comment type="subunit">
    <text evidence="3">Homodimer.</text>
</comment>
<comment type="similarity">
    <text evidence="2">Belongs to the class-I pyridoxal-phosphate-dependent aminotransferase family.</text>
</comment>
<evidence type="ECO:0000256" key="2">
    <source>
        <dbReference type="ARBA" id="ARBA00007441"/>
    </source>
</evidence>
<dbReference type="GO" id="GO:0030170">
    <property type="term" value="F:pyridoxal phosphate binding"/>
    <property type="evidence" value="ECO:0007669"/>
    <property type="project" value="InterPro"/>
</dbReference>
<accession>A0A3N0I238</accession>
<comment type="caution">
    <text evidence="8">The sequence shown here is derived from an EMBL/GenBank/DDBJ whole genome shotgun (WGS) entry which is preliminary data.</text>
</comment>
<evidence type="ECO:0000256" key="1">
    <source>
        <dbReference type="ARBA" id="ARBA00001933"/>
    </source>
</evidence>
<keyword evidence="6" id="KW-0663">Pyridoxal phosphate</keyword>
<name>A0A3N0I238_9FIRM</name>
<dbReference type="InterPro" id="IPR015421">
    <property type="entry name" value="PyrdxlP-dep_Trfase_major"/>
</dbReference>
<evidence type="ECO:0000259" key="7">
    <source>
        <dbReference type="Pfam" id="PF00155"/>
    </source>
</evidence>
<evidence type="ECO:0000313" key="8">
    <source>
        <dbReference type="EMBL" id="RNM30636.1"/>
    </source>
</evidence>
<evidence type="ECO:0000256" key="5">
    <source>
        <dbReference type="ARBA" id="ARBA00022679"/>
    </source>
</evidence>
<organism evidence="8 9">
    <name type="scientific">Absicoccus porci</name>
    <dbReference type="NCBI Taxonomy" id="2486576"/>
    <lineage>
        <taxon>Bacteria</taxon>
        <taxon>Bacillati</taxon>
        <taxon>Bacillota</taxon>
        <taxon>Erysipelotrichia</taxon>
        <taxon>Erysipelotrichales</taxon>
        <taxon>Erysipelotrichaceae</taxon>
        <taxon>Absicoccus</taxon>
    </lineage>
</organism>
<dbReference type="GO" id="GO:0042802">
    <property type="term" value="F:identical protein binding"/>
    <property type="evidence" value="ECO:0007669"/>
    <property type="project" value="TreeGrafter"/>
</dbReference>
<protein>
    <submittedName>
        <fullName evidence="8">Aminotransferase class I/II-fold pyridoxal phosphate-dependent enzyme</fullName>
    </submittedName>
</protein>
<comment type="cofactor">
    <cofactor evidence="1">
        <name>pyridoxal 5'-phosphate</name>
        <dbReference type="ChEBI" id="CHEBI:597326"/>
    </cofactor>
</comment>
<evidence type="ECO:0000256" key="4">
    <source>
        <dbReference type="ARBA" id="ARBA00022576"/>
    </source>
</evidence>
<dbReference type="CDD" id="cd00609">
    <property type="entry name" value="AAT_like"/>
    <property type="match status" value="1"/>
</dbReference>
<dbReference type="AlphaFoldDB" id="A0A3N0I238"/>
<evidence type="ECO:0000256" key="3">
    <source>
        <dbReference type="ARBA" id="ARBA00011738"/>
    </source>
</evidence>
<gene>
    <name evidence="8" type="ORF">EDX97_07600</name>
</gene>
<dbReference type="GO" id="GO:0008483">
    <property type="term" value="F:transaminase activity"/>
    <property type="evidence" value="ECO:0007669"/>
    <property type="project" value="UniProtKB-KW"/>
</dbReference>
<dbReference type="InterPro" id="IPR000796">
    <property type="entry name" value="Asp_trans"/>
</dbReference>
<proteinExistence type="inferred from homology"/>
<dbReference type="Proteomes" id="UP000276568">
    <property type="component" value="Unassembled WGS sequence"/>
</dbReference>
<dbReference type="GO" id="GO:0006520">
    <property type="term" value="P:amino acid metabolic process"/>
    <property type="evidence" value="ECO:0007669"/>
    <property type="project" value="InterPro"/>
</dbReference>
<keyword evidence="5 8" id="KW-0808">Transferase</keyword>